<protein>
    <recommendedName>
        <fullName evidence="1">Putative competence-damage inducible protein</fullName>
    </recommendedName>
</protein>
<dbReference type="Gene3D" id="3.40.980.10">
    <property type="entry name" value="MoaB/Mog-like domain"/>
    <property type="match status" value="1"/>
</dbReference>
<dbReference type="Pfam" id="PF18146">
    <property type="entry name" value="CinA_KH"/>
    <property type="match status" value="1"/>
</dbReference>
<dbReference type="Proteomes" id="UP001623591">
    <property type="component" value="Unassembled WGS sequence"/>
</dbReference>
<dbReference type="NCBIfam" id="TIGR00199">
    <property type="entry name" value="PncC_domain"/>
    <property type="match status" value="1"/>
</dbReference>
<dbReference type="InterPro" id="IPR050101">
    <property type="entry name" value="CinA"/>
</dbReference>
<organism evidence="3 4">
    <name type="scientific">Candidatus Clostridium stratigraminis</name>
    <dbReference type="NCBI Taxonomy" id="3381661"/>
    <lineage>
        <taxon>Bacteria</taxon>
        <taxon>Bacillati</taxon>
        <taxon>Bacillota</taxon>
        <taxon>Clostridia</taxon>
        <taxon>Eubacteriales</taxon>
        <taxon>Clostridiaceae</taxon>
        <taxon>Clostridium</taxon>
    </lineage>
</organism>
<evidence type="ECO:0000259" key="2">
    <source>
        <dbReference type="SMART" id="SM00852"/>
    </source>
</evidence>
<dbReference type="EMBL" id="JBJHZZ010000023">
    <property type="protein sequence ID" value="MFL0248620.1"/>
    <property type="molecule type" value="Genomic_DNA"/>
</dbReference>
<evidence type="ECO:0000313" key="4">
    <source>
        <dbReference type="Proteomes" id="UP001623591"/>
    </source>
</evidence>
<dbReference type="SMART" id="SM00852">
    <property type="entry name" value="MoCF_biosynth"/>
    <property type="match status" value="1"/>
</dbReference>
<sequence>MKAEILAVGTEILLGDIVNTNAHYLSQRLADLGISVYYQTVVGDNEERLLKAYDLAFKRADLVIATGGLGPTKDDLTKEIGARYFGKGMYLHKESYNYLKELFDKLNRPISEGNKKQAIMPEGALILPNPNGTAPGCIIEEKSKVLVMLPGPPKEMTPMFEASVVPYLAKFSDGVIVSKVLRVVGLGESAMAEKVLDLIESQTNPTVAPYAKDNESILRITAKGKSPKEADALIIPIEKEIRKRIGEDIYAEGEANISEVVGEMLVRNNLTIGTAESCTGGLLSGALINYPGISSVFLEGAVTYSNEAKMKRLGVKAETLESFGAVSEETAREMAEGIATAAGTDIGISVTGIAGPEGGTIEKPVGLVYIGLYFKGKVKVKKLNSNGDRQKVRNRTVTAALDLLRREILNYIKNNEKYGG</sequence>
<dbReference type="PANTHER" id="PTHR13939">
    <property type="entry name" value="NICOTINAMIDE-NUCLEOTIDE AMIDOHYDROLASE PNCC"/>
    <property type="match status" value="1"/>
</dbReference>
<dbReference type="Gene3D" id="3.90.950.20">
    <property type="entry name" value="CinA-like"/>
    <property type="match status" value="1"/>
</dbReference>
<dbReference type="SUPFAM" id="SSF53218">
    <property type="entry name" value="Molybdenum cofactor biosynthesis proteins"/>
    <property type="match status" value="1"/>
</dbReference>
<accession>A0ABW8T851</accession>
<comment type="similarity">
    <text evidence="1">Belongs to the CinA family.</text>
</comment>
<keyword evidence="4" id="KW-1185">Reference proteome</keyword>
<dbReference type="Pfam" id="PF00994">
    <property type="entry name" value="MoCF_biosynth"/>
    <property type="match status" value="1"/>
</dbReference>
<dbReference type="InterPro" id="IPR001453">
    <property type="entry name" value="MoaB/Mog_dom"/>
</dbReference>
<reference evidence="3 4" key="1">
    <citation type="submission" date="2024-11" db="EMBL/GenBank/DDBJ databases">
        <authorList>
            <person name="Heng Y.C."/>
            <person name="Lim A.C.H."/>
            <person name="Lee J.K.Y."/>
            <person name="Kittelmann S."/>
        </authorList>
    </citation>
    <scope>NUCLEOTIDE SEQUENCE [LARGE SCALE GENOMIC DNA]</scope>
    <source>
        <strain evidence="3 4">WILCCON 0185</strain>
    </source>
</reference>
<dbReference type="RefSeq" id="WP_406771048.1">
    <property type="nucleotide sequence ID" value="NZ_JBJHZZ010000023.1"/>
</dbReference>
<gene>
    <name evidence="1" type="primary">cinA</name>
    <name evidence="3" type="ORF">ACJDUG_16880</name>
</gene>
<evidence type="ECO:0000256" key="1">
    <source>
        <dbReference type="HAMAP-Rule" id="MF_00226"/>
    </source>
</evidence>
<feature type="domain" description="MoaB/Mog" evidence="2">
    <location>
        <begin position="4"/>
        <end position="170"/>
    </location>
</feature>
<name>A0ABW8T851_9CLOT</name>
<dbReference type="CDD" id="cd00885">
    <property type="entry name" value="cinA"/>
    <property type="match status" value="1"/>
</dbReference>
<dbReference type="NCBIfam" id="TIGR00200">
    <property type="entry name" value="cinA_nterm"/>
    <property type="match status" value="1"/>
</dbReference>
<dbReference type="NCBIfam" id="NF001813">
    <property type="entry name" value="PRK00549.1"/>
    <property type="match status" value="1"/>
</dbReference>
<dbReference type="InterPro" id="IPR036653">
    <property type="entry name" value="CinA-like_C"/>
</dbReference>
<dbReference type="SUPFAM" id="SSF142433">
    <property type="entry name" value="CinA-like"/>
    <property type="match status" value="1"/>
</dbReference>
<dbReference type="Gene3D" id="3.30.70.2860">
    <property type="match status" value="1"/>
</dbReference>
<dbReference type="InterPro" id="IPR008135">
    <property type="entry name" value="Competence-induced_CinA"/>
</dbReference>
<dbReference type="HAMAP" id="MF_00226_B">
    <property type="entry name" value="CinA_B"/>
    <property type="match status" value="1"/>
</dbReference>
<comment type="caution">
    <text evidence="3">The sequence shown here is derived from an EMBL/GenBank/DDBJ whole genome shotgun (WGS) entry which is preliminary data.</text>
</comment>
<dbReference type="PIRSF" id="PIRSF006728">
    <property type="entry name" value="CinA"/>
    <property type="match status" value="1"/>
</dbReference>
<dbReference type="InterPro" id="IPR041424">
    <property type="entry name" value="CinA_KH"/>
</dbReference>
<dbReference type="PANTHER" id="PTHR13939:SF0">
    <property type="entry name" value="NMN AMIDOHYDROLASE-LIKE PROTEIN YFAY"/>
    <property type="match status" value="1"/>
</dbReference>
<dbReference type="NCBIfam" id="TIGR00177">
    <property type="entry name" value="molyb_syn"/>
    <property type="match status" value="1"/>
</dbReference>
<evidence type="ECO:0000313" key="3">
    <source>
        <dbReference type="EMBL" id="MFL0248620.1"/>
    </source>
</evidence>
<proteinExistence type="inferred from homology"/>
<dbReference type="InterPro" id="IPR008136">
    <property type="entry name" value="CinA_C"/>
</dbReference>
<dbReference type="InterPro" id="IPR036425">
    <property type="entry name" value="MoaB/Mog-like_dom_sf"/>
</dbReference>
<dbReference type="Pfam" id="PF02464">
    <property type="entry name" value="CinA"/>
    <property type="match status" value="1"/>
</dbReference>